<evidence type="ECO:0000256" key="6">
    <source>
        <dbReference type="SAM" id="Coils"/>
    </source>
</evidence>
<dbReference type="InterPro" id="IPR023379">
    <property type="entry name" value="BART_dom"/>
</dbReference>
<evidence type="ECO:0000259" key="7">
    <source>
        <dbReference type="Pfam" id="PF11527"/>
    </source>
</evidence>
<evidence type="ECO:0000313" key="8">
    <source>
        <dbReference type="EMBL" id="GMH74886.1"/>
    </source>
</evidence>
<evidence type="ECO:0000256" key="5">
    <source>
        <dbReference type="ARBA" id="ARBA00023273"/>
    </source>
</evidence>
<reference evidence="9" key="1">
    <citation type="journal article" date="2023" name="Commun. Biol.">
        <title>Genome analysis of Parmales, the sister group of diatoms, reveals the evolutionary specialization of diatoms from phago-mixotrophs to photoautotrophs.</title>
        <authorList>
            <person name="Ban H."/>
            <person name="Sato S."/>
            <person name="Yoshikawa S."/>
            <person name="Yamada K."/>
            <person name="Nakamura Y."/>
            <person name="Ichinomiya M."/>
            <person name="Sato N."/>
            <person name="Blanc-Mathieu R."/>
            <person name="Endo H."/>
            <person name="Kuwata A."/>
            <person name="Ogata H."/>
        </authorList>
    </citation>
    <scope>NUCLEOTIDE SEQUENCE [LARGE SCALE GENOMIC DNA]</scope>
    <source>
        <strain evidence="9">NIES 3700</strain>
    </source>
</reference>
<keyword evidence="6" id="KW-0175">Coiled coil</keyword>
<keyword evidence="9" id="KW-1185">Reference proteome</keyword>
<gene>
    <name evidence="8" type="ORF">TrLO_g14190</name>
</gene>
<protein>
    <recommendedName>
        <fullName evidence="7">BART domain-containing protein</fullName>
    </recommendedName>
</protein>
<dbReference type="OrthoDB" id="10517772at2759"/>
<dbReference type="Pfam" id="PF11527">
    <property type="entry name" value="ARL2_Bind_BART"/>
    <property type="match status" value="1"/>
</dbReference>
<sequence length="159" mass="18323">MPSFSFSPPTTFSEGLGSFNIPLTSLISSLLTHFTLTTVRARLTTFFVNNTAPFVDFEIGEEYSNEAYSVFLEYEKLFTEELETFCNLHSINVETLIKTLHERYDDNNAAESKNEDIEEEEEKMIVQYLLAALDPKTFFSMAKKEAEMTLLAREDCEYF</sequence>
<keyword evidence="5" id="KW-0966">Cell projection</keyword>
<organism evidence="8 9">
    <name type="scientific">Triparma laevis f. longispina</name>
    <dbReference type="NCBI Taxonomy" id="1714387"/>
    <lineage>
        <taxon>Eukaryota</taxon>
        <taxon>Sar</taxon>
        <taxon>Stramenopiles</taxon>
        <taxon>Ochrophyta</taxon>
        <taxon>Bolidophyceae</taxon>
        <taxon>Parmales</taxon>
        <taxon>Triparmaceae</taxon>
        <taxon>Triparma</taxon>
    </lineage>
</organism>
<feature type="domain" description="BART" evidence="7">
    <location>
        <begin position="55"/>
        <end position="145"/>
    </location>
</feature>
<comment type="caution">
    <text evidence="8">The sequence shown here is derived from an EMBL/GenBank/DDBJ whole genome shotgun (WGS) entry which is preliminary data.</text>
</comment>
<evidence type="ECO:0000313" key="9">
    <source>
        <dbReference type="Proteomes" id="UP001165122"/>
    </source>
</evidence>
<name>A0A9W7AL30_9STRA</name>
<dbReference type="Proteomes" id="UP001165122">
    <property type="component" value="Unassembled WGS sequence"/>
</dbReference>
<evidence type="ECO:0000256" key="2">
    <source>
        <dbReference type="ARBA" id="ARBA00004496"/>
    </source>
</evidence>
<dbReference type="AlphaFoldDB" id="A0A9W7AL30"/>
<evidence type="ECO:0000256" key="3">
    <source>
        <dbReference type="ARBA" id="ARBA00022490"/>
    </source>
</evidence>
<keyword evidence="3" id="KW-0963">Cytoplasm</keyword>
<evidence type="ECO:0000256" key="4">
    <source>
        <dbReference type="ARBA" id="ARBA00023069"/>
    </source>
</evidence>
<feature type="coiled-coil region" evidence="6">
    <location>
        <begin position="100"/>
        <end position="127"/>
    </location>
</feature>
<comment type="subcellular location">
    <subcellularLocation>
        <location evidence="1">Cell projection</location>
        <location evidence="1">Cilium</location>
    </subcellularLocation>
    <subcellularLocation>
        <location evidence="2">Cytoplasm</location>
    </subcellularLocation>
</comment>
<dbReference type="InterPro" id="IPR042541">
    <property type="entry name" value="BART_sf"/>
</dbReference>
<keyword evidence="4" id="KW-0969">Cilium</keyword>
<dbReference type="Gene3D" id="1.20.1520.10">
    <property type="entry name" value="ADP-ribosylation factor-like 2-binding protein, domain"/>
    <property type="match status" value="1"/>
</dbReference>
<accession>A0A9W7AL30</accession>
<dbReference type="GO" id="GO:0005929">
    <property type="term" value="C:cilium"/>
    <property type="evidence" value="ECO:0007669"/>
    <property type="project" value="UniProtKB-SubCell"/>
</dbReference>
<dbReference type="GO" id="GO:0005737">
    <property type="term" value="C:cytoplasm"/>
    <property type="evidence" value="ECO:0007669"/>
    <property type="project" value="UniProtKB-SubCell"/>
</dbReference>
<evidence type="ECO:0000256" key="1">
    <source>
        <dbReference type="ARBA" id="ARBA00004138"/>
    </source>
</evidence>
<proteinExistence type="predicted"/>
<dbReference type="EMBL" id="BRXW01000703">
    <property type="protein sequence ID" value="GMH74886.1"/>
    <property type="molecule type" value="Genomic_DNA"/>
</dbReference>